<sequence length="125" mass="13458">MSTHGGKVPGSIKAPVKDYLTVDSPSLATAEDSSGVGSAANAALRHVTVTLGRELFRFDSFQQWVNKAQSWFMRSGVPSSQVLCVDATGRICSMGKQFMSARDRGAFPVIVYHIDLEPIAAKEVI</sequence>
<dbReference type="Proteomes" id="UP000199477">
    <property type="component" value="Unassembled WGS sequence"/>
</dbReference>
<organism evidence="1 2">
    <name type="scientific">Dyella marensis</name>
    <dbReference type="NCBI Taxonomy" id="500610"/>
    <lineage>
        <taxon>Bacteria</taxon>
        <taxon>Pseudomonadati</taxon>
        <taxon>Pseudomonadota</taxon>
        <taxon>Gammaproteobacteria</taxon>
        <taxon>Lysobacterales</taxon>
        <taxon>Rhodanobacteraceae</taxon>
        <taxon>Dyella</taxon>
    </lineage>
</organism>
<proteinExistence type="predicted"/>
<dbReference type="RefSeq" id="WP_026636513.1">
    <property type="nucleotide sequence ID" value="NZ_FONH01000002.1"/>
</dbReference>
<gene>
    <name evidence="1" type="ORF">SAMN02799615_00908</name>
</gene>
<dbReference type="STRING" id="500610.SAMN02799615_00908"/>
<name>A0A1I2A360_9GAMM</name>
<accession>A0A1I2A360</accession>
<reference evidence="2" key="1">
    <citation type="submission" date="2016-10" db="EMBL/GenBank/DDBJ databases">
        <authorList>
            <person name="Varghese N."/>
            <person name="Submissions S."/>
        </authorList>
    </citation>
    <scope>NUCLEOTIDE SEQUENCE [LARGE SCALE GENOMIC DNA]</scope>
    <source>
        <strain evidence="2">UNC178MFTsu3.1</strain>
    </source>
</reference>
<dbReference type="AlphaFoldDB" id="A0A1I2A360"/>
<keyword evidence="2" id="KW-1185">Reference proteome</keyword>
<evidence type="ECO:0000313" key="2">
    <source>
        <dbReference type="Proteomes" id="UP000199477"/>
    </source>
</evidence>
<evidence type="ECO:0000313" key="1">
    <source>
        <dbReference type="EMBL" id="SFE38391.1"/>
    </source>
</evidence>
<protein>
    <submittedName>
        <fullName evidence="1">Uncharacterized protein</fullName>
    </submittedName>
</protein>
<dbReference type="EMBL" id="FONH01000002">
    <property type="protein sequence ID" value="SFE38391.1"/>
    <property type="molecule type" value="Genomic_DNA"/>
</dbReference>